<protein>
    <recommendedName>
        <fullName evidence="8">O(6)-methylguanine-induced apoptosis 2</fullName>
    </recommendedName>
</protein>
<proteinExistence type="predicted"/>
<keyword evidence="7" id="KW-1185">Reference proteome</keyword>
<dbReference type="GO" id="GO:0042393">
    <property type="term" value="F:histone binding"/>
    <property type="evidence" value="ECO:0007669"/>
    <property type="project" value="TreeGrafter"/>
</dbReference>
<keyword evidence="3" id="KW-0963">Cytoplasm</keyword>
<evidence type="ECO:0000256" key="2">
    <source>
        <dbReference type="ARBA" id="ARBA00004496"/>
    </source>
</evidence>
<dbReference type="Proteomes" id="UP001374579">
    <property type="component" value="Unassembled WGS sequence"/>
</dbReference>
<dbReference type="GO" id="GO:0044727">
    <property type="term" value="P:epigenetic programing of male pronucleus"/>
    <property type="evidence" value="ECO:0007669"/>
    <property type="project" value="TreeGrafter"/>
</dbReference>
<reference evidence="6 7" key="1">
    <citation type="submission" date="2024-02" db="EMBL/GenBank/DDBJ databases">
        <title>Chromosome-scale genome assembly of the rough periwinkle Littorina saxatilis.</title>
        <authorList>
            <person name="De Jode A."/>
            <person name="Faria R."/>
            <person name="Formenti G."/>
            <person name="Sims Y."/>
            <person name="Smith T.P."/>
            <person name="Tracey A."/>
            <person name="Wood J.M.D."/>
            <person name="Zagrodzka Z.B."/>
            <person name="Johannesson K."/>
            <person name="Butlin R.K."/>
            <person name="Leder E.H."/>
        </authorList>
    </citation>
    <scope>NUCLEOTIDE SEQUENCE [LARGE SCALE GENOMIC DNA]</scope>
    <source>
        <strain evidence="6">Snail1</strain>
        <tissue evidence="6">Muscle</tissue>
    </source>
</reference>
<dbReference type="Pfam" id="PF07004">
    <property type="entry name" value="SHIPPO-rpt"/>
    <property type="match status" value="2"/>
</dbReference>
<evidence type="ECO:0000256" key="3">
    <source>
        <dbReference type="ARBA" id="ARBA00022490"/>
    </source>
</evidence>
<dbReference type="PANTHER" id="PTHR35678">
    <property type="entry name" value="PROTEIN STPG4"/>
    <property type="match status" value="1"/>
</dbReference>
<gene>
    <name evidence="6" type="ORF">V1264_022736</name>
</gene>
<dbReference type="GO" id="GO:0001940">
    <property type="term" value="C:male pronucleus"/>
    <property type="evidence" value="ECO:0007669"/>
    <property type="project" value="TreeGrafter"/>
</dbReference>
<dbReference type="GO" id="GO:0001939">
    <property type="term" value="C:female pronucleus"/>
    <property type="evidence" value="ECO:0007669"/>
    <property type="project" value="TreeGrafter"/>
</dbReference>
<organism evidence="6 7">
    <name type="scientific">Littorina saxatilis</name>
    <dbReference type="NCBI Taxonomy" id="31220"/>
    <lineage>
        <taxon>Eukaryota</taxon>
        <taxon>Metazoa</taxon>
        <taxon>Spiralia</taxon>
        <taxon>Lophotrochozoa</taxon>
        <taxon>Mollusca</taxon>
        <taxon>Gastropoda</taxon>
        <taxon>Caenogastropoda</taxon>
        <taxon>Littorinimorpha</taxon>
        <taxon>Littorinoidea</taxon>
        <taxon>Littorinidae</taxon>
        <taxon>Littorina</taxon>
    </lineage>
</organism>
<dbReference type="InterPro" id="IPR010736">
    <property type="entry name" value="SHIPPO-rpt"/>
</dbReference>
<comment type="caution">
    <text evidence="6">The sequence shown here is derived from an EMBL/GenBank/DDBJ whole genome shotgun (WGS) entry which is preliminary data.</text>
</comment>
<comment type="subcellular location">
    <subcellularLocation>
        <location evidence="2">Cytoplasm</location>
    </subcellularLocation>
    <subcellularLocation>
        <location evidence="1">Nucleus</location>
    </subcellularLocation>
</comment>
<evidence type="ECO:0000313" key="7">
    <source>
        <dbReference type="Proteomes" id="UP001374579"/>
    </source>
</evidence>
<dbReference type="GO" id="GO:0042585">
    <property type="term" value="C:germinal vesicle"/>
    <property type="evidence" value="ECO:0007669"/>
    <property type="project" value="TreeGrafter"/>
</dbReference>
<dbReference type="AlphaFoldDB" id="A0AAN9B9S0"/>
<name>A0AAN9B9S0_9CAEN</name>
<evidence type="ECO:0000313" key="6">
    <source>
        <dbReference type="EMBL" id="KAK7099655.1"/>
    </source>
</evidence>
<evidence type="ECO:0000256" key="4">
    <source>
        <dbReference type="ARBA" id="ARBA00023242"/>
    </source>
</evidence>
<keyword evidence="4" id="KW-0539">Nucleus</keyword>
<evidence type="ECO:0008006" key="8">
    <source>
        <dbReference type="Google" id="ProtNLM"/>
    </source>
</evidence>
<dbReference type="EMBL" id="JBAMIC010000011">
    <property type="protein sequence ID" value="KAK7099655.1"/>
    <property type="molecule type" value="Genomic_DNA"/>
</dbReference>
<accession>A0AAN9B9S0</accession>
<dbReference type="GO" id="GO:0003682">
    <property type="term" value="F:chromatin binding"/>
    <property type="evidence" value="ECO:0007669"/>
    <property type="project" value="TreeGrafter"/>
</dbReference>
<evidence type="ECO:0000256" key="1">
    <source>
        <dbReference type="ARBA" id="ARBA00004123"/>
    </source>
</evidence>
<dbReference type="PANTHER" id="PTHR35678:SF1">
    <property type="entry name" value="PROTEIN STPG4"/>
    <property type="match status" value="1"/>
</dbReference>
<dbReference type="GO" id="GO:0005737">
    <property type="term" value="C:cytoplasm"/>
    <property type="evidence" value="ECO:0007669"/>
    <property type="project" value="UniProtKB-SubCell"/>
</dbReference>
<sequence>MADSVNVVKEEYQKRIHSRAPSGHLHKGHGVVAANTSIPTKFQTIITDNGDKKGFMGKAKRFQSDAHATDAPAPGEYVYHGKFDKISPSFSKKGTGGFASKANRSTKFMMSNAPGPGIYSLPSLLKTRRDFGRGVQGVFAAPIAELVDKSNRVPAPNNYNVIQVKLGKANNVVAGAAFKSTSRRELLNIREQAMVPAPDKYNVRDDLQHESIKVPFSSFKSQSKRDLMSKPQAVPGPGHYKPDEPVEPANRLIYPRKHYLCISAPAMPLPDSPPQPGPGSYEMVDYDGPNKHYMSGAAFVSTTGRWTGVEVHGTGELPGPAHYRPVPCGKQSFIYNAAGRWI</sequence>
<evidence type="ECO:0000256" key="5">
    <source>
        <dbReference type="SAM" id="MobiDB-lite"/>
    </source>
</evidence>
<feature type="region of interest" description="Disordered" evidence="5">
    <location>
        <begin position="223"/>
        <end position="245"/>
    </location>
</feature>